<name>A0A0C3FE42_PILCF</name>
<dbReference type="Gene3D" id="1.25.40.10">
    <property type="entry name" value="Tetratricopeptide repeat domain"/>
    <property type="match status" value="3"/>
</dbReference>
<evidence type="ECO:0000313" key="4">
    <source>
        <dbReference type="Proteomes" id="UP000054166"/>
    </source>
</evidence>
<proteinExistence type="predicted"/>
<feature type="domain" description="CHAT" evidence="2">
    <location>
        <begin position="1146"/>
        <end position="1428"/>
    </location>
</feature>
<dbReference type="SUPFAM" id="SSF81901">
    <property type="entry name" value="HCP-like"/>
    <property type="match status" value="1"/>
</dbReference>
<dbReference type="PANTHER" id="PTHR19959">
    <property type="entry name" value="KINESIN LIGHT CHAIN"/>
    <property type="match status" value="1"/>
</dbReference>
<evidence type="ECO:0000256" key="1">
    <source>
        <dbReference type="SAM" id="MobiDB-lite"/>
    </source>
</evidence>
<evidence type="ECO:0000313" key="3">
    <source>
        <dbReference type="EMBL" id="KIM78151.1"/>
    </source>
</evidence>
<sequence>MYADQYHIPKDRVNASGLLERATASDELVMQPVIITSKQQATHPNQLNDSALTQINNEDIADINEQILLHERLLLQMHEGHPHKPKHLADLGSWLATRFECLGDNCDEHQAIEFLECAVGMLDRNPAKAKYLYRLESLFYARFERLGVVADITKAISYGESAALVAPDDYPNKLLNLSNLGNYFLKRFDALCDVTDLHQSVSTHESVLRAMPIDHPERPMCLQKLANAYSKRWERLQDVADIDLAISNYADSLHTTPYHDKPPRHHFLGSTLIARFDIFGDVADLESAISHYEEALSISPHDYPHKSGFLHLLGTALLKRFKRIGNVADIHKSISNIEEAVRITTDEHPDRAAFLIDLGDSLSVRFENLGDIADLEMSISYARKVLSIIPNNHPDRHKHLSTLGELLCIRFKQLGYLIDINMSISIYEDILRITSGHCVRPGYLNDFGIALWTRFERLGDVADIDKGISCLEEALLHDVQPVKGRFLNTLGTLFWKRHVHSGDHSDIEKAILHHKAAARIIPDDDDNPGMFFNNLGNSLFTRFEGQGHLDDLESSISNLEMAKQLISDEHLTKADVYNNLGISLLKRFVRLGEIIDIDEAVANHQASLSLTPTSHPSQRRYLTNLGNAYFARAERLGDTLDIDNAISHLEIALRVTPKGHPEMASTLDTFGICFIKRYEMRSEVADLEKSIENQEAALRLTSSGHPEEFLRLSNLGIRLLTLFNLSGNIADIEKAFSVSEKAAELAPEQHPSTPGIRNNFGNVLFARFERQGDIDDLNKAISILQATADTMPDSHPLRSSSLSNLAFVLMQRFLNSHDLSDLLSSLLALRESSLAKTSPPSARFEAALLLSKIAHFYHTLPIHGFPSLNDAYATALDLLQRLAWLGLSINSRYQELLRANTVACDAAAGALMMDDPERALEWLEQGRSVVWGQMLQLRTPIDGLRNNHPDLADNLVRISIELEQGSSRSVNTTTAMDQPGSNEFIARKHRQLAHEWEKSVEKVQELPGFERFLLPKQYSQLRQAAAVGPIVVLNASTYRCDALILPSQEAPLCHIHLENFTFEQARGLQSLMRNILINEGLRGGDNSDRAETDPMQVHPDNKRTSRSGDPWDQILSRLGQSNSGDERHGQRVNTGITYDDEGFRILLAKLWNSVVKPVLDCLGLQPSSSQELGRIWWCGTGPFAFLPVHAAGLYPTVPTETSVSLADYAVSSYIPTLTSLLNSSRRPAHSTFKLVTIIQPNSPGASSLPGTEKELKCIQKHASRFTMRKLERREATVEKVLSCMKECSWVHFACHGMQDAVQPAKSALLLEDGQLELSEIIKQRLPYPDFAFLSACQTATGYVNHPDEAVHLAAGMLFAGYRGVVATMWSIRDSDAPFVTDEVYSQLLKDEHPNSAMAAQALHRAIQALRQKHSNGSFAAWVPFIHVGM</sequence>
<dbReference type="OrthoDB" id="9991317at2759"/>
<reference evidence="4" key="2">
    <citation type="submission" date="2015-01" db="EMBL/GenBank/DDBJ databases">
        <title>Evolutionary Origins and Diversification of the Mycorrhizal Mutualists.</title>
        <authorList>
            <consortium name="DOE Joint Genome Institute"/>
            <consortium name="Mycorrhizal Genomics Consortium"/>
            <person name="Kohler A."/>
            <person name="Kuo A."/>
            <person name="Nagy L.G."/>
            <person name="Floudas D."/>
            <person name="Copeland A."/>
            <person name="Barry K.W."/>
            <person name="Cichocki N."/>
            <person name="Veneault-Fourrey C."/>
            <person name="LaButti K."/>
            <person name="Lindquist E.A."/>
            <person name="Lipzen A."/>
            <person name="Lundell T."/>
            <person name="Morin E."/>
            <person name="Murat C."/>
            <person name="Riley R."/>
            <person name="Ohm R."/>
            <person name="Sun H."/>
            <person name="Tunlid A."/>
            <person name="Henrissat B."/>
            <person name="Grigoriev I.V."/>
            <person name="Hibbett D.S."/>
            <person name="Martin F."/>
        </authorList>
    </citation>
    <scope>NUCLEOTIDE SEQUENCE [LARGE SCALE GENOMIC DNA]</scope>
    <source>
        <strain evidence="4">F 1598</strain>
    </source>
</reference>
<reference evidence="3 4" key="1">
    <citation type="submission" date="2014-04" db="EMBL/GenBank/DDBJ databases">
        <authorList>
            <consortium name="DOE Joint Genome Institute"/>
            <person name="Kuo A."/>
            <person name="Tarkka M."/>
            <person name="Buscot F."/>
            <person name="Kohler A."/>
            <person name="Nagy L.G."/>
            <person name="Floudas D."/>
            <person name="Copeland A."/>
            <person name="Barry K.W."/>
            <person name="Cichocki N."/>
            <person name="Veneault-Fourrey C."/>
            <person name="LaButti K."/>
            <person name="Lindquist E.A."/>
            <person name="Lipzen A."/>
            <person name="Lundell T."/>
            <person name="Morin E."/>
            <person name="Murat C."/>
            <person name="Sun H."/>
            <person name="Tunlid A."/>
            <person name="Henrissat B."/>
            <person name="Grigoriev I.V."/>
            <person name="Hibbett D.S."/>
            <person name="Martin F."/>
            <person name="Nordberg H.P."/>
            <person name="Cantor M.N."/>
            <person name="Hua S.X."/>
        </authorList>
    </citation>
    <scope>NUCLEOTIDE SEQUENCE [LARGE SCALE GENOMIC DNA]</scope>
    <source>
        <strain evidence="3 4">F 1598</strain>
    </source>
</reference>
<dbReference type="SUPFAM" id="SSF48452">
    <property type="entry name" value="TPR-like"/>
    <property type="match status" value="1"/>
</dbReference>
<dbReference type="STRING" id="765440.A0A0C3FE42"/>
<dbReference type="EMBL" id="KN833018">
    <property type="protein sequence ID" value="KIM78151.1"/>
    <property type="molecule type" value="Genomic_DNA"/>
</dbReference>
<protein>
    <recommendedName>
        <fullName evidence="2">CHAT domain-containing protein</fullName>
    </recommendedName>
</protein>
<dbReference type="InterPro" id="IPR024983">
    <property type="entry name" value="CHAT_dom"/>
</dbReference>
<keyword evidence="4" id="KW-1185">Reference proteome</keyword>
<accession>A0A0C3FE42</accession>
<dbReference type="InParanoid" id="A0A0C3FE42"/>
<feature type="region of interest" description="Disordered" evidence="1">
    <location>
        <begin position="1082"/>
        <end position="1133"/>
    </location>
</feature>
<dbReference type="PANTHER" id="PTHR19959:SF119">
    <property type="entry name" value="FUNGAL LIPASE-LIKE DOMAIN-CONTAINING PROTEIN"/>
    <property type="match status" value="1"/>
</dbReference>
<evidence type="ECO:0000259" key="2">
    <source>
        <dbReference type="Pfam" id="PF12770"/>
    </source>
</evidence>
<dbReference type="Pfam" id="PF12770">
    <property type="entry name" value="CHAT"/>
    <property type="match status" value="1"/>
</dbReference>
<dbReference type="HOGENOM" id="CLU_001305_0_1_1"/>
<gene>
    <name evidence="3" type="ORF">PILCRDRAFT_597497</name>
</gene>
<dbReference type="InterPro" id="IPR011990">
    <property type="entry name" value="TPR-like_helical_dom_sf"/>
</dbReference>
<organism evidence="3 4">
    <name type="scientific">Piloderma croceum (strain F 1598)</name>
    <dbReference type="NCBI Taxonomy" id="765440"/>
    <lineage>
        <taxon>Eukaryota</taxon>
        <taxon>Fungi</taxon>
        <taxon>Dikarya</taxon>
        <taxon>Basidiomycota</taxon>
        <taxon>Agaricomycotina</taxon>
        <taxon>Agaricomycetes</taxon>
        <taxon>Agaricomycetidae</taxon>
        <taxon>Atheliales</taxon>
        <taxon>Atheliaceae</taxon>
        <taxon>Piloderma</taxon>
    </lineage>
</organism>
<dbReference type="Proteomes" id="UP000054166">
    <property type="component" value="Unassembled WGS sequence"/>
</dbReference>